<comment type="caution">
    <text evidence="1">The sequence shown here is derived from an EMBL/GenBank/DDBJ whole genome shotgun (WGS) entry which is preliminary data.</text>
</comment>
<protein>
    <submittedName>
        <fullName evidence="1">Phosphotransferase enzyme family protein</fullName>
    </submittedName>
</protein>
<dbReference type="AlphaFoldDB" id="A0A3A2ZBI5"/>
<gene>
    <name evidence="1" type="ORF">PHISCL_07150</name>
</gene>
<evidence type="ECO:0000313" key="2">
    <source>
        <dbReference type="Proteomes" id="UP000266188"/>
    </source>
</evidence>
<dbReference type="EMBL" id="MVGC01000300">
    <property type="protein sequence ID" value="RJE20509.1"/>
    <property type="molecule type" value="Genomic_DNA"/>
</dbReference>
<accession>A0A3A2ZBI5</accession>
<dbReference type="OrthoDB" id="5412996at2759"/>
<organism evidence="1 2">
    <name type="scientific">Aspergillus sclerotialis</name>
    <dbReference type="NCBI Taxonomy" id="2070753"/>
    <lineage>
        <taxon>Eukaryota</taxon>
        <taxon>Fungi</taxon>
        <taxon>Dikarya</taxon>
        <taxon>Ascomycota</taxon>
        <taxon>Pezizomycotina</taxon>
        <taxon>Eurotiomycetes</taxon>
        <taxon>Eurotiomycetidae</taxon>
        <taxon>Eurotiales</taxon>
        <taxon>Aspergillaceae</taxon>
        <taxon>Aspergillus</taxon>
        <taxon>Aspergillus subgen. Polypaecilum</taxon>
    </lineage>
</organism>
<reference evidence="2" key="1">
    <citation type="submission" date="2017-02" db="EMBL/GenBank/DDBJ databases">
        <authorList>
            <person name="Tafer H."/>
            <person name="Lopandic K."/>
        </authorList>
    </citation>
    <scope>NUCLEOTIDE SEQUENCE [LARGE SCALE GENOMIC DNA]</scope>
    <source>
        <strain evidence="2">CBS 366.77</strain>
    </source>
</reference>
<dbReference type="Proteomes" id="UP000266188">
    <property type="component" value="Unassembled WGS sequence"/>
</dbReference>
<keyword evidence="1" id="KW-0808">Transferase</keyword>
<dbReference type="GO" id="GO:0016740">
    <property type="term" value="F:transferase activity"/>
    <property type="evidence" value="ECO:0007669"/>
    <property type="project" value="UniProtKB-KW"/>
</dbReference>
<keyword evidence="2" id="KW-1185">Reference proteome</keyword>
<proteinExistence type="predicted"/>
<evidence type="ECO:0000313" key="1">
    <source>
        <dbReference type="EMBL" id="RJE20509.1"/>
    </source>
</evidence>
<name>A0A3A2ZBI5_9EURO</name>
<sequence length="90" mass="10171">MEFDKLAKDKSDRVFQVWVQNLLRNSPEELAGKLASGHCPGTPVTALQLSNGAFSVCYRVTYENGLRVLVRFTALGRVIAEMKRLRMRSQ</sequence>